<evidence type="ECO:0000313" key="7">
    <source>
        <dbReference type="Proteomes" id="UP000564964"/>
    </source>
</evidence>
<dbReference type="Gene3D" id="2.30.110.10">
    <property type="entry name" value="Electron Transport, Fmn-binding Protein, Chain A"/>
    <property type="match status" value="1"/>
</dbReference>
<dbReference type="GO" id="GO:0010181">
    <property type="term" value="F:FMN binding"/>
    <property type="evidence" value="ECO:0007669"/>
    <property type="project" value="InterPro"/>
</dbReference>
<evidence type="ECO:0000256" key="3">
    <source>
        <dbReference type="ARBA" id="ARBA00038054"/>
    </source>
</evidence>
<dbReference type="PANTHER" id="PTHR43567">
    <property type="entry name" value="FLAVOREDOXIN-RELATED-RELATED"/>
    <property type="match status" value="1"/>
</dbReference>
<dbReference type="EMBL" id="DUGH01000049">
    <property type="protein sequence ID" value="HIH16169.1"/>
    <property type="molecule type" value="Genomic_DNA"/>
</dbReference>
<sequence>MDLPWGDPRSTQFITNVGLITSDGPNGPDIMSSEWTHHISYSPGLLAVCIRPGGATHENIRSSKEFGVSIAATDQNVMASVAGTNKGKEVDKIAALQELGFKFRPAKQINALMVEGAVLNIECRLKQELALGSHTVFVGEAVEATLNPGKKPLAYHAGQFWRLTEAIAKPGPTELERIAKTVAAHQRK</sequence>
<comment type="cofactor">
    <cofactor evidence="1">
        <name>FMN</name>
        <dbReference type="ChEBI" id="CHEBI:58210"/>
    </cofactor>
</comment>
<evidence type="ECO:0000256" key="1">
    <source>
        <dbReference type="ARBA" id="ARBA00001917"/>
    </source>
</evidence>
<reference evidence="6" key="3">
    <citation type="submission" date="2021-05" db="EMBL/GenBank/DDBJ databases">
        <title>Protein family content uncovers lineage relationships and bacterial pathway maintenance mechanisms in DPANN archaea.</title>
        <authorList>
            <person name="Castelle C.J."/>
            <person name="Meheust R."/>
            <person name="Jaffe A.L."/>
            <person name="Seitz K."/>
            <person name="Gong X."/>
            <person name="Baker B.J."/>
            <person name="Banfield J.F."/>
        </authorList>
    </citation>
    <scope>NUCLEOTIDE SEQUENCE</scope>
    <source>
        <strain evidence="6">RIFCSPLOWO2_01_FULL_58_19</strain>
    </source>
</reference>
<comment type="caution">
    <text evidence="5">The sequence shown here is derived from an EMBL/GenBank/DDBJ whole genome shotgun (WGS) entry which is preliminary data.</text>
</comment>
<reference evidence="7" key="1">
    <citation type="journal article" date="2020" name="bioRxiv">
        <title>A rank-normalized archaeal taxonomy based on genome phylogeny resolves widespread incomplete and uneven classifications.</title>
        <authorList>
            <person name="Rinke C."/>
            <person name="Chuvochina M."/>
            <person name="Mussig A.J."/>
            <person name="Chaumeil P.-A."/>
            <person name="Waite D.W."/>
            <person name="Whitman W.B."/>
            <person name="Parks D.H."/>
            <person name="Hugenholtz P."/>
        </authorList>
    </citation>
    <scope>NUCLEOTIDE SEQUENCE [LARGE SCALE GENOMIC DNA]</scope>
</reference>
<dbReference type="PANTHER" id="PTHR43567:SF1">
    <property type="entry name" value="FLAVOREDOXIN"/>
    <property type="match status" value="1"/>
</dbReference>
<evidence type="ECO:0000259" key="4">
    <source>
        <dbReference type="SMART" id="SM00903"/>
    </source>
</evidence>
<dbReference type="SUPFAM" id="SSF50475">
    <property type="entry name" value="FMN-binding split barrel"/>
    <property type="match status" value="1"/>
</dbReference>
<organism evidence="5 7">
    <name type="scientific">Candidatus Iainarchaeum sp</name>
    <dbReference type="NCBI Taxonomy" id="3101447"/>
    <lineage>
        <taxon>Archaea</taxon>
        <taxon>Candidatus Iainarchaeota</taxon>
        <taxon>Candidatus Iainarchaeia</taxon>
        <taxon>Candidatus Iainarchaeales</taxon>
        <taxon>Candidatus Iainarchaeaceae</taxon>
        <taxon>Candidatus Iainarchaeum</taxon>
    </lineage>
</organism>
<dbReference type="InterPro" id="IPR012349">
    <property type="entry name" value="Split_barrel_FMN-bd"/>
</dbReference>
<evidence type="ECO:0000256" key="2">
    <source>
        <dbReference type="ARBA" id="ARBA00022630"/>
    </source>
</evidence>
<name>A0A7J4JHU6_9ARCH</name>
<feature type="domain" description="Flavin reductase like" evidence="4">
    <location>
        <begin position="10"/>
        <end position="162"/>
    </location>
</feature>
<dbReference type="InterPro" id="IPR052174">
    <property type="entry name" value="Flavoredoxin"/>
</dbReference>
<keyword evidence="2" id="KW-0285">Flavoprotein</keyword>
<evidence type="ECO:0000313" key="6">
    <source>
        <dbReference type="EMBL" id="MBS3062943.1"/>
    </source>
</evidence>
<dbReference type="Proteomes" id="UP000678237">
    <property type="component" value="Unassembled WGS sequence"/>
</dbReference>
<dbReference type="AlphaFoldDB" id="A0A7J4JHU6"/>
<gene>
    <name evidence="5" type="ORF">HA252_02080</name>
    <name evidence="6" type="ORF">J4203_03650</name>
</gene>
<protein>
    <submittedName>
        <fullName evidence="5 6">Flavin reductase</fullName>
    </submittedName>
</protein>
<dbReference type="SMART" id="SM00903">
    <property type="entry name" value="Flavin_Reduct"/>
    <property type="match status" value="1"/>
</dbReference>
<evidence type="ECO:0000313" key="5">
    <source>
        <dbReference type="EMBL" id="HIH16169.1"/>
    </source>
</evidence>
<comment type="similarity">
    <text evidence="3">Belongs to the flavoredoxin family.</text>
</comment>
<dbReference type="Pfam" id="PF01613">
    <property type="entry name" value="Flavin_Reduct"/>
    <property type="match status" value="1"/>
</dbReference>
<proteinExistence type="inferred from homology"/>
<dbReference type="InterPro" id="IPR002563">
    <property type="entry name" value="Flavin_Rdtase-like_dom"/>
</dbReference>
<reference evidence="6" key="2">
    <citation type="submission" date="2021-03" db="EMBL/GenBank/DDBJ databases">
        <authorList>
            <person name="Jaffe A."/>
        </authorList>
    </citation>
    <scope>NUCLEOTIDE SEQUENCE</scope>
    <source>
        <strain evidence="6">RIFCSPLOWO2_01_FULL_58_19</strain>
    </source>
</reference>
<accession>A0A7J4JHU6</accession>
<dbReference type="Proteomes" id="UP000564964">
    <property type="component" value="Unassembled WGS sequence"/>
</dbReference>
<dbReference type="EMBL" id="JAGVWE010000003">
    <property type="protein sequence ID" value="MBS3062943.1"/>
    <property type="molecule type" value="Genomic_DNA"/>
</dbReference>